<reference evidence="3 4" key="1">
    <citation type="journal article" date="2014" name="J. Biotechnol.">
        <title>Complete genome sequence of the actinobacterium Amycolatopsis japonica MG417-CF17(T) (=DSM 44213T) producing (S,S)-N,N'-ethylenediaminedisuccinic acid.</title>
        <authorList>
            <person name="Stegmann E."/>
            <person name="Albersmeier A."/>
            <person name="Spohn M."/>
            <person name="Gert H."/>
            <person name="Weber T."/>
            <person name="Wohlleben W."/>
            <person name="Kalinowski J."/>
            <person name="Ruckert C."/>
        </authorList>
    </citation>
    <scope>NUCLEOTIDE SEQUENCE [LARGE SCALE GENOMIC DNA]</scope>
    <source>
        <strain evidence="4">MG417-CF17 (DSM 44213)</strain>
    </source>
</reference>
<organism evidence="3 4">
    <name type="scientific">Amycolatopsis japonica</name>
    <dbReference type="NCBI Taxonomy" id="208439"/>
    <lineage>
        <taxon>Bacteria</taxon>
        <taxon>Bacillati</taxon>
        <taxon>Actinomycetota</taxon>
        <taxon>Actinomycetes</taxon>
        <taxon>Pseudonocardiales</taxon>
        <taxon>Pseudonocardiaceae</taxon>
        <taxon>Amycolatopsis</taxon>
        <taxon>Amycolatopsis japonica group</taxon>
    </lineage>
</organism>
<dbReference type="InterPro" id="IPR012349">
    <property type="entry name" value="Split_barrel_FMN-bd"/>
</dbReference>
<dbReference type="HOGENOM" id="CLU_125990_1_0_11"/>
<dbReference type="Proteomes" id="UP000028492">
    <property type="component" value="Chromosome"/>
</dbReference>
<dbReference type="InterPro" id="IPR024031">
    <property type="entry name" value="MSMEG_5819/OxyR"/>
</dbReference>
<dbReference type="InterPro" id="IPR011576">
    <property type="entry name" value="Pyridox_Oxase_N"/>
</dbReference>
<dbReference type="Gene3D" id="2.30.110.10">
    <property type="entry name" value="Electron Transport, Fmn-binding Protein, Chain A"/>
    <property type="match status" value="1"/>
</dbReference>
<dbReference type="STRING" id="208439.AJAP_04145"/>
<evidence type="ECO:0000256" key="1">
    <source>
        <dbReference type="ARBA" id="ARBA00023002"/>
    </source>
</evidence>
<dbReference type="PANTHER" id="PTHR35176:SF6">
    <property type="entry name" value="HEME OXYGENASE HI_0854-RELATED"/>
    <property type="match status" value="1"/>
</dbReference>
<dbReference type="AlphaFoldDB" id="A0A075UI86"/>
<dbReference type="eggNOG" id="COG3576">
    <property type="taxonomic scope" value="Bacteria"/>
</dbReference>
<feature type="domain" description="Pyridoxamine 5'-phosphate oxidase N-terminal" evidence="2">
    <location>
        <begin position="5"/>
        <end position="94"/>
    </location>
</feature>
<gene>
    <name evidence="3" type="ORF">AJAP_04145</name>
</gene>
<accession>A0A075UI86</accession>
<dbReference type="NCBIfam" id="TIGR04023">
    <property type="entry name" value="PPOX_MSMEG_5819"/>
    <property type="match status" value="1"/>
</dbReference>
<name>A0A075UI86_9PSEU</name>
<proteinExistence type="predicted"/>
<protein>
    <recommendedName>
        <fullName evidence="2">Pyridoxamine 5'-phosphate oxidase N-terminal domain-containing protein</fullName>
    </recommendedName>
</protein>
<dbReference type="GO" id="GO:0070967">
    <property type="term" value="F:coenzyme F420 binding"/>
    <property type="evidence" value="ECO:0007669"/>
    <property type="project" value="TreeGrafter"/>
</dbReference>
<evidence type="ECO:0000259" key="2">
    <source>
        <dbReference type="Pfam" id="PF01243"/>
    </source>
</evidence>
<dbReference type="GO" id="GO:0016627">
    <property type="term" value="F:oxidoreductase activity, acting on the CH-CH group of donors"/>
    <property type="evidence" value="ECO:0007669"/>
    <property type="project" value="TreeGrafter"/>
</dbReference>
<sequence>MFSEAELDYLATQGLGRLATAQPDGTLQVSPVGYAYNTETKTIDITGYELAKSKKFRNVAANGQAAFVVDDMPSQDPPRIRCLEIRGRAEALTGARTADGHFDGAVIRIHPSRIISLGVDDPDHDPLDLVPHNRNV</sequence>
<evidence type="ECO:0000313" key="3">
    <source>
        <dbReference type="EMBL" id="AIG73752.1"/>
    </source>
</evidence>
<dbReference type="PANTHER" id="PTHR35176">
    <property type="entry name" value="HEME OXYGENASE HI_0854-RELATED"/>
    <property type="match status" value="1"/>
</dbReference>
<dbReference type="EMBL" id="CP008953">
    <property type="protein sequence ID" value="AIG73752.1"/>
    <property type="molecule type" value="Genomic_DNA"/>
</dbReference>
<keyword evidence="4" id="KW-1185">Reference proteome</keyword>
<dbReference type="InterPro" id="IPR052019">
    <property type="entry name" value="F420H2_bilvrd_red/Heme_oxyg"/>
</dbReference>
<dbReference type="KEGG" id="aja:AJAP_04145"/>
<dbReference type="SUPFAM" id="SSF50475">
    <property type="entry name" value="FMN-binding split barrel"/>
    <property type="match status" value="1"/>
</dbReference>
<dbReference type="GO" id="GO:0005829">
    <property type="term" value="C:cytosol"/>
    <property type="evidence" value="ECO:0007669"/>
    <property type="project" value="TreeGrafter"/>
</dbReference>
<dbReference type="RefSeq" id="WP_038508268.1">
    <property type="nucleotide sequence ID" value="NZ_CP008953.1"/>
</dbReference>
<evidence type="ECO:0000313" key="4">
    <source>
        <dbReference type="Proteomes" id="UP000028492"/>
    </source>
</evidence>
<keyword evidence="1" id="KW-0560">Oxidoreductase</keyword>
<dbReference type="Pfam" id="PF01243">
    <property type="entry name" value="PNPOx_N"/>
    <property type="match status" value="1"/>
</dbReference>